<evidence type="ECO:0000256" key="4">
    <source>
        <dbReference type="ARBA" id="ARBA00023187"/>
    </source>
</evidence>
<dbReference type="SMART" id="SM00360">
    <property type="entry name" value="RRM"/>
    <property type="match status" value="2"/>
</dbReference>
<dbReference type="Pfam" id="PF00076">
    <property type="entry name" value="RRM_1"/>
    <property type="match status" value="2"/>
</dbReference>
<dbReference type="Proteomes" id="UP000325902">
    <property type="component" value="Unassembled WGS sequence"/>
</dbReference>
<feature type="compositionally biased region" description="Polar residues" evidence="7">
    <location>
        <begin position="85"/>
        <end position="107"/>
    </location>
</feature>
<evidence type="ECO:0000256" key="6">
    <source>
        <dbReference type="PROSITE-ProRule" id="PRU00176"/>
    </source>
</evidence>
<feature type="domain" description="RRM" evidence="9">
    <location>
        <begin position="149"/>
        <end position="226"/>
    </location>
</feature>
<keyword evidence="2" id="KW-0507">mRNA processing</keyword>
<keyword evidence="8" id="KW-1133">Transmembrane helix</keyword>
<evidence type="ECO:0000313" key="11">
    <source>
        <dbReference type="Proteomes" id="UP000325902"/>
    </source>
</evidence>
<proteinExistence type="predicted"/>
<dbReference type="AlphaFoldDB" id="A0A5N5D8C1"/>
<dbReference type="GO" id="GO:0005634">
    <property type="term" value="C:nucleus"/>
    <property type="evidence" value="ECO:0007669"/>
    <property type="project" value="UniProtKB-SubCell"/>
</dbReference>
<dbReference type="InterPro" id="IPR000504">
    <property type="entry name" value="RRM_dom"/>
</dbReference>
<feature type="compositionally biased region" description="Low complexity" evidence="7">
    <location>
        <begin position="112"/>
        <end position="125"/>
    </location>
</feature>
<keyword evidence="10" id="KW-0687">Ribonucleoprotein</keyword>
<dbReference type="InterPro" id="IPR051106">
    <property type="entry name" value="RNA-bind/splicing_reg"/>
</dbReference>
<keyword evidence="8" id="KW-0812">Transmembrane</keyword>
<gene>
    <name evidence="10" type="primary">Hrb98DE</name>
    <name evidence="10" type="ORF">DBV05_g7405</name>
</gene>
<keyword evidence="4" id="KW-0508">mRNA splicing</keyword>
<dbReference type="Gene3D" id="3.30.70.330">
    <property type="match status" value="2"/>
</dbReference>
<reference evidence="10 11" key="1">
    <citation type="journal article" date="2019" name="Sci. Rep.">
        <title>A multi-omics analysis of the grapevine pathogen Lasiodiplodia theobromae reveals that temperature affects the expression of virulence- and pathogenicity-related genes.</title>
        <authorList>
            <person name="Felix C."/>
            <person name="Meneses R."/>
            <person name="Goncalves M.F.M."/>
            <person name="Tilleman L."/>
            <person name="Duarte A.S."/>
            <person name="Jorrin-Novo J.V."/>
            <person name="Van de Peer Y."/>
            <person name="Deforce D."/>
            <person name="Van Nieuwerburgh F."/>
            <person name="Esteves A.C."/>
            <person name="Alves A."/>
        </authorList>
    </citation>
    <scope>NUCLEOTIDE SEQUENCE [LARGE SCALE GENOMIC DNA]</scope>
    <source>
        <strain evidence="10 11">LA-SOL3</strain>
    </source>
</reference>
<sequence length="328" mass="36947">METADLIEPLATALFASHLCIYTLLTNSLAMYLLRRAALRAASSSSASIAITARPRTFTSLTSASAFRPQQQQWLAVSQRRFNSEDASSVRPSQENTTDETVTSEQATAVDAETSAESAQTETAAFGSAPQPERQVNRRPYTQVDENQKTLYVGNLFYQTTEDHLRQEFSRFGNIVKTMIVRDPAGLSRGFGYVEFDSTDSATDALVQMNQRVLDGRRLTVQHHKRRGPEDRQRKRADLGPNPPSKTLFIGNMSFEMSDRDLNDLFRDIRNVLDVRVAIDRRTGQPRGFAHADFLDETSATKAMEVLKHKEIYGRRLRIDYSRSTPSQ</sequence>
<dbReference type="SUPFAM" id="SSF54928">
    <property type="entry name" value="RNA-binding domain, RBD"/>
    <property type="match status" value="2"/>
</dbReference>
<dbReference type="CDD" id="cd00590">
    <property type="entry name" value="RRM_SF"/>
    <property type="match status" value="1"/>
</dbReference>
<comment type="caution">
    <text evidence="10">The sequence shown here is derived from an EMBL/GenBank/DDBJ whole genome shotgun (WGS) entry which is preliminary data.</text>
</comment>
<dbReference type="InterPro" id="IPR012677">
    <property type="entry name" value="Nucleotide-bd_a/b_plait_sf"/>
</dbReference>
<feature type="region of interest" description="Disordered" evidence="7">
    <location>
        <begin position="219"/>
        <end position="244"/>
    </location>
</feature>
<evidence type="ECO:0000259" key="9">
    <source>
        <dbReference type="PROSITE" id="PS50102"/>
    </source>
</evidence>
<dbReference type="GO" id="GO:0008380">
    <property type="term" value="P:RNA splicing"/>
    <property type="evidence" value="ECO:0007669"/>
    <property type="project" value="UniProtKB-KW"/>
</dbReference>
<dbReference type="OrthoDB" id="6730379at2759"/>
<dbReference type="PROSITE" id="PS50102">
    <property type="entry name" value="RRM"/>
    <property type="match status" value="2"/>
</dbReference>
<evidence type="ECO:0000256" key="1">
    <source>
        <dbReference type="ARBA" id="ARBA00004123"/>
    </source>
</evidence>
<protein>
    <submittedName>
        <fullName evidence="10">Heterogeneous nuclear ribonucleoprotein A1</fullName>
    </submittedName>
</protein>
<keyword evidence="8" id="KW-0472">Membrane</keyword>
<evidence type="ECO:0000256" key="3">
    <source>
        <dbReference type="ARBA" id="ARBA00022884"/>
    </source>
</evidence>
<feature type="compositionally biased region" description="Basic and acidic residues" evidence="7">
    <location>
        <begin position="228"/>
        <end position="238"/>
    </location>
</feature>
<evidence type="ECO:0000256" key="5">
    <source>
        <dbReference type="ARBA" id="ARBA00023242"/>
    </source>
</evidence>
<dbReference type="GO" id="GO:0006397">
    <property type="term" value="P:mRNA processing"/>
    <property type="evidence" value="ECO:0007669"/>
    <property type="project" value="UniProtKB-KW"/>
</dbReference>
<dbReference type="GO" id="GO:0003723">
    <property type="term" value="F:RNA binding"/>
    <property type="evidence" value="ECO:0007669"/>
    <property type="project" value="UniProtKB-UniRule"/>
</dbReference>
<evidence type="ECO:0000256" key="2">
    <source>
        <dbReference type="ARBA" id="ARBA00022664"/>
    </source>
</evidence>
<dbReference type="PANTHER" id="PTHR48028:SF4">
    <property type="entry name" value="SC35-LIKE SPLICING FACTOR"/>
    <property type="match status" value="1"/>
</dbReference>
<keyword evidence="5" id="KW-0539">Nucleus</keyword>
<dbReference type="PANTHER" id="PTHR48028">
    <property type="entry name" value="GLYCINE-RICH RNA-BINDING PROTEIN RZ1A"/>
    <property type="match status" value="1"/>
</dbReference>
<comment type="subcellular location">
    <subcellularLocation>
        <location evidence="1">Nucleus</location>
    </subcellularLocation>
</comment>
<feature type="region of interest" description="Disordered" evidence="7">
    <location>
        <begin position="85"/>
        <end position="141"/>
    </location>
</feature>
<feature type="transmembrane region" description="Helical" evidence="8">
    <location>
        <begin position="12"/>
        <end position="34"/>
    </location>
</feature>
<feature type="domain" description="RRM" evidence="9">
    <location>
        <begin position="246"/>
        <end position="324"/>
    </location>
</feature>
<evidence type="ECO:0000256" key="7">
    <source>
        <dbReference type="SAM" id="MobiDB-lite"/>
    </source>
</evidence>
<dbReference type="InterPro" id="IPR035979">
    <property type="entry name" value="RBD_domain_sf"/>
</dbReference>
<keyword evidence="11" id="KW-1185">Reference proteome</keyword>
<organism evidence="10 11">
    <name type="scientific">Lasiodiplodia theobromae</name>
    <dbReference type="NCBI Taxonomy" id="45133"/>
    <lineage>
        <taxon>Eukaryota</taxon>
        <taxon>Fungi</taxon>
        <taxon>Dikarya</taxon>
        <taxon>Ascomycota</taxon>
        <taxon>Pezizomycotina</taxon>
        <taxon>Dothideomycetes</taxon>
        <taxon>Dothideomycetes incertae sedis</taxon>
        <taxon>Botryosphaeriales</taxon>
        <taxon>Botryosphaeriaceae</taxon>
        <taxon>Lasiodiplodia</taxon>
    </lineage>
</organism>
<accession>A0A5N5D8C1</accession>
<evidence type="ECO:0000256" key="8">
    <source>
        <dbReference type="SAM" id="Phobius"/>
    </source>
</evidence>
<keyword evidence="3 6" id="KW-0694">RNA-binding</keyword>
<evidence type="ECO:0000313" key="10">
    <source>
        <dbReference type="EMBL" id="KAB2573959.1"/>
    </source>
</evidence>
<dbReference type="EMBL" id="VCHE01000050">
    <property type="protein sequence ID" value="KAB2573959.1"/>
    <property type="molecule type" value="Genomic_DNA"/>
</dbReference>
<name>A0A5N5D8C1_9PEZI</name>
<dbReference type="GO" id="GO:1990904">
    <property type="term" value="C:ribonucleoprotein complex"/>
    <property type="evidence" value="ECO:0007669"/>
    <property type="project" value="UniProtKB-KW"/>
</dbReference>